<dbReference type="RefSeq" id="WP_275808953.1">
    <property type="nucleotide sequence ID" value="NZ_BAAANM010000012.1"/>
</dbReference>
<name>A0ABT5YV08_9ACTN</name>
<sequence>MRKDFTPQVETREIADSDLDNVSGGILGEVVQSAESALPALPGLSMLAGAGISGGAGLQVTGPVPVQTGLSGFAGI</sequence>
<organism evidence="1 2">
    <name type="scientific">Streptantibioticus ferralitis</name>
    <dbReference type="NCBI Taxonomy" id="236510"/>
    <lineage>
        <taxon>Bacteria</taxon>
        <taxon>Bacillati</taxon>
        <taxon>Actinomycetota</taxon>
        <taxon>Actinomycetes</taxon>
        <taxon>Kitasatosporales</taxon>
        <taxon>Streptomycetaceae</taxon>
        <taxon>Streptantibioticus</taxon>
    </lineage>
</organism>
<evidence type="ECO:0000313" key="1">
    <source>
        <dbReference type="EMBL" id="MDF2255166.1"/>
    </source>
</evidence>
<keyword evidence="2" id="KW-1185">Reference proteome</keyword>
<comment type="caution">
    <text evidence="1">The sequence shown here is derived from an EMBL/GenBank/DDBJ whole genome shotgun (WGS) entry which is preliminary data.</text>
</comment>
<dbReference type="Proteomes" id="UP001220022">
    <property type="component" value="Unassembled WGS sequence"/>
</dbReference>
<proteinExistence type="predicted"/>
<protein>
    <submittedName>
        <fullName evidence="1">Type A2 lantipeptide</fullName>
    </submittedName>
</protein>
<dbReference type="EMBL" id="JARHTQ010000002">
    <property type="protein sequence ID" value="MDF2255166.1"/>
    <property type="molecule type" value="Genomic_DNA"/>
</dbReference>
<reference evidence="1 2" key="1">
    <citation type="submission" date="2023-03" db="EMBL/GenBank/DDBJ databases">
        <title>Draft genome sequence of type strain Streptomyces ferralitis JCM 14344.</title>
        <authorList>
            <person name="Klaysubun C."/>
            <person name="Duangmal K."/>
        </authorList>
    </citation>
    <scope>NUCLEOTIDE SEQUENCE [LARGE SCALE GENOMIC DNA]</scope>
    <source>
        <strain evidence="1 2">JCM 14344</strain>
    </source>
</reference>
<gene>
    <name evidence="1" type="ORF">P2L57_05320</name>
</gene>
<evidence type="ECO:0000313" key="2">
    <source>
        <dbReference type="Proteomes" id="UP001220022"/>
    </source>
</evidence>
<accession>A0ABT5YV08</accession>